<keyword evidence="3" id="KW-1185">Reference proteome</keyword>
<evidence type="ECO:0000313" key="3">
    <source>
        <dbReference type="Proteomes" id="UP000504615"/>
    </source>
</evidence>
<feature type="compositionally biased region" description="Basic and acidic residues" evidence="2">
    <location>
        <begin position="1465"/>
        <end position="1489"/>
    </location>
</feature>
<organism evidence="3 4">
    <name type="scientific">Pogonomyrmex barbatus</name>
    <name type="common">red harvester ant</name>
    <dbReference type="NCBI Taxonomy" id="144034"/>
    <lineage>
        <taxon>Eukaryota</taxon>
        <taxon>Metazoa</taxon>
        <taxon>Ecdysozoa</taxon>
        <taxon>Arthropoda</taxon>
        <taxon>Hexapoda</taxon>
        <taxon>Insecta</taxon>
        <taxon>Pterygota</taxon>
        <taxon>Neoptera</taxon>
        <taxon>Endopterygota</taxon>
        <taxon>Hymenoptera</taxon>
        <taxon>Apocrita</taxon>
        <taxon>Aculeata</taxon>
        <taxon>Formicoidea</taxon>
        <taxon>Formicidae</taxon>
        <taxon>Myrmicinae</taxon>
        <taxon>Pogonomyrmex</taxon>
    </lineage>
</organism>
<keyword evidence="1" id="KW-0175">Coiled coil</keyword>
<dbReference type="Proteomes" id="UP000504615">
    <property type="component" value="Unplaced"/>
</dbReference>
<gene>
    <name evidence="4" type="primary">LOC105429320</name>
</gene>
<feature type="coiled-coil region" evidence="1">
    <location>
        <begin position="1392"/>
        <end position="1443"/>
    </location>
</feature>
<protein>
    <submittedName>
        <fullName evidence="4">Uncharacterized protein LOC105429320 isoform X1</fullName>
    </submittedName>
</protein>
<sequence length="1533" mass="177646">MVDVQAKIETWTELIQSEKLKDVLKDIEINIHVRPDNKLNDDIFRLLLYLCRTADKCNGQNCETGKDIAKLAKLLCSLLIKVPDSNNFVKAVFKITRCLISFNLYEEAAEICCYLQPGDLYHPQDSTMELLIKVVSLWRVSINNVYNTFTSESLNMENYSKLKSIIKHEMKMTQIAYKNYTRYLIEGICVNLNRLVVIDKDKKYLDDFCKYTLEYLSKTHLYLDKDEKYIIYRHVLGIVCHMTCRTIDTTGIDSAVKILDELSSYFNNLLAEDKECYQCFQQFQNLCMALLVPMENFVNDNAKSIQNIIYCNLNIIKKYGYAGLKWNALTTAELVEPIFTYWETCVDKHTFGRLLDTGILLELMNLFLHINTDDFYSKQVTIKCKWCLGKMCTIKRDLYNAVAMMCRCVNLVCKFPVDTLSAEIYAVTRKILKQCVKLITSEMKECECKRWTQSWSTCRNLIYNVGILSEHVYEESIRLFSFLCSCIFQFERIDLNSLHVKSFQNSENIISLVLYRLSIVYYNNSMYRKAMTVCALNALLTCNQTSTKAFYMWTKIKKNASEEIANLTILDCLRSDKDEIRNELGFSIDISKCDPNELYSREARSLLEERITFTNGVSVVLKKLKESQSNNHYAHILQLLGHYLLDFKHDSSILKYYEEAIVDLKQDKSDSVAVLCLEANFNFFKFVDALHTMNKQTHMEMENTKFALYAPKLPELTETKSPNVVPAYTMINIKIDTTLKSSLQECLSKWKQLFKSHFKEIVMNWEPNLILRLLITAGEYSRLYRYEDCEAEAWTLAYKLALEINDYTVIYITGRCISLRLINYDWIVIAKEHAMKHKDSEDENIIGAIAIFWMSLADLYFECGKYDDAKHLLTKARNLSGISLLENKPVYLLSLDIIVRNSIFYKDNMQHEDYGSYIVESLLVMRSLNQDLFTTKWKSQAEYLFSFDVIFTMAINLSIRINSLLSFRGISPDLVRLLKSAQSLGAVLRTAELLKSLCYIDLSRSQLDDCEVKLQGLEHMLNIEAFQLPVKSKPVEISTIHFAVTPTKVVDPVRDASQYASPVLDKKVFDPPKFTLHADCDCYKCGNVSYQYLVFATTYIRAQLYALQNHTVAALDHFHGAFEIRRRLFKEEKAVLPDNWPHDEIGVKQFSWQIRCYITDYILLLIDFSYFLKAKIMSKQENVIDITNLAINICCKYKLEGHPVYVMAKELALDNEFQPILESSESLTFMVPQSYDIDTNDCATIPNDPNVCVTPSVQNRRPKKPLSIRRRRSPKALKITKINMIWSDDEDDDNTSPPPATYSNKKLKSRTNLIRRKILEEDLTDDPVNLNTEEDSMSKEIKSENLNEDENNTHRKSIKDIMIKVVSLVPDISQNLMNLIDKSDVPVTTENIDKLIEKVESLKINSKTTQRKRSVRDTKQLTVTDYNANINQAIELLKNMTIEEKPTECIDSLTPTKTEKINKLNDQKTPETRNEKKFFKSKTPKESIDKAGPSLMNEHKNARNKCPKLFINNEEYGRRTRSNLKRSQKEKPS</sequence>
<name>A0A6I9X7J8_9HYME</name>
<evidence type="ECO:0000256" key="2">
    <source>
        <dbReference type="SAM" id="MobiDB-lite"/>
    </source>
</evidence>
<feature type="region of interest" description="Disordered" evidence="2">
    <location>
        <begin position="1465"/>
        <end position="1533"/>
    </location>
</feature>
<evidence type="ECO:0000313" key="4">
    <source>
        <dbReference type="RefSeq" id="XP_011640513.1"/>
    </source>
</evidence>
<dbReference type="RefSeq" id="XP_011640513.1">
    <property type="nucleotide sequence ID" value="XM_011642211.1"/>
</dbReference>
<dbReference type="OrthoDB" id="6776738at2759"/>
<dbReference type="KEGG" id="pbar:105429320"/>
<dbReference type="GeneID" id="105429320"/>
<proteinExistence type="predicted"/>
<reference evidence="4" key="1">
    <citation type="submission" date="2025-08" db="UniProtKB">
        <authorList>
            <consortium name="RefSeq"/>
        </authorList>
    </citation>
    <scope>IDENTIFICATION</scope>
</reference>
<accession>A0A6I9X7J8</accession>
<feature type="region of interest" description="Disordered" evidence="2">
    <location>
        <begin position="1287"/>
        <end position="1307"/>
    </location>
</feature>
<evidence type="ECO:0000256" key="1">
    <source>
        <dbReference type="SAM" id="Coils"/>
    </source>
</evidence>